<reference evidence="2" key="1">
    <citation type="journal article" date="2023" name="Commun. Biol.">
        <title>Genome analysis of Parmales, the sister group of diatoms, reveals the evolutionary specialization of diatoms from phago-mixotrophs to photoautotrophs.</title>
        <authorList>
            <person name="Ban H."/>
            <person name="Sato S."/>
            <person name="Yoshikawa S."/>
            <person name="Yamada K."/>
            <person name="Nakamura Y."/>
            <person name="Ichinomiya M."/>
            <person name="Sato N."/>
            <person name="Blanc-Mathieu R."/>
            <person name="Endo H."/>
            <person name="Kuwata A."/>
            <person name="Ogata H."/>
        </authorList>
    </citation>
    <scope>NUCLEOTIDE SEQUENCE [LARGE SCALE GENOMIC DNA]</scope>
</reference>
<gene>
    <name evidence="1" type="ORF">TrCOL_g3433</name>
</gene>
<dbReference type="EMBL" id="BRYA01001470">
    <property type="protein sequence ID" value="GMI44130.1"/>
    <property type="molecule type" value="Genomic_DNA"/>
</dbReference>
<accession>A0A9W7GHQ5</accession>
<protein>
    <submittedName>
        <fullName evidence="1">Uncharacterized protein</fullName>
    </submittedName>
</protein>
<comment type="caution">
    <text evidence="1">The sequence shown here is derived from an EMBL/GenBank/DDBJ whole genome shotgun (WGS) entry which is preliminary data.</text>
</comment>
<proteinExistence type="predicted"/>
<dbReference type="AlphaFoldDB" id="A0A9W7GHQ5"/>
<sequence>MIEEKHIRSCRKTYASWSTSKTGVCGRICKPYTSLEPRPKMYHVCLDTCIPGTNRASELACSQATEDECKSKQSDFCVETCKSYKRDVPMPKMHRHCLQSCADGFKEACKEGSANLDKIVDEDWKRLKKEANPHLKDEEL</sequence>
<name>A0A9W7GHQ5_9STRA</name>
<evidence type="ECO:0000313" key="1">
    <source>
        <dbReference type="EMBL" id="GMI44130.1"/>
    </source>
</evidence>
<dbReference type="OrthoDB" id="201636at2759"/>
<dbReference type="Proteomes" id="UP001165065">
    <property type="component" value="Unassembled WGS sequence"/>
</dbReference>
<keyword evidence="2" id="KW-1185">Reference proteome</keyword>
<evidence type="ECO:0000313" key="2">
    <source>
        <dbReference type="Proteomes" id="UP001165065"/>
    </source>
</evidence>
<organism evidence="1 2">
    <name type="scientific">Triparma columacea</name>
    <dbReference type="NCBI Taxonomy" id="722753"/>
    <lineage>
        <taxon>Eukaryota</taxon>
        <taxon>Sar</taxon>
        <taxon>Stramenopiles</taxon>
        <taxon>Ochrophyta</taxon>
        <taxon>Bolidophyceae</taxon>
        <taxon>Parmales</taxon>
        <taxon>Triparmaceae</taxon>
        <taxon>Triparma</taxon>
    </lineage>
</organism>